<keyword evidence="10" id="KW-1185">Reference proteome</keyword>
<name>A3K6D8_SAGS3</name>
<dbReference type="Proteomes" id="UP000005713">
    <property type="component" value="Unassembled WGS sequence"/>
</dbReference>
<evidence type="ECO:0000256" key="1">
    <source>
        <dbReference type="ARBA" id="ARBA00004571"/>
    </source>
</evidence>
<evidence type="ECO:0000256" key="3">
    <source>
        <dbReference type="ARBA" id="ARBA00022452"/>
    </source>
</evidence>
<feature type="signal peptide" evidence="8">
    <location>
        <begin position="1"/>
        <end position="20"/>
    </location>
</feature>
<dbReference type="Gene3D" id="2.40.160.60">
    <property type="entry name" value="Outer membrane protein transport protein (OMPP1/FadL/TodX)"/>
    <property type="match status" value="1"/>
</dbReference>
<dbReference type="RefSeq" id="WP_005860891.1">
    <property type="nucleotide sequence ID" value="NZ_AAYA01000010.1"/>
</dbReference>
<comment type="subcellular location">
    <subcellularLocation>
        <location evidence="1">Cell outer membrane</location>
        <topology evidence="1">Multi-pass membrane protein</topology>
    </subcellularLocation>
</comment>
<dbReference type="eggNOG" id="COG2067">
    <property type="taxonomic scope" value="Bacteria"/>
</dbReference>
<sequence>MKTLATGAALLALGTTSAYAAGLDRSNQGISSIFDADGATSLSFGVVVPKLTGKDISGGGSYDAGVTYSQGSVTFTKDAGEKFNFSVIFDHPYGVDINYDSDPLTTMLGGTKADLNSIAATFVGRYKVSDRISVFAGMGVQRIDASVGLNGQAYAQAISAAGTARTFNGMIAGTGLPPVTAQEVGGAAAAANAGNFAPIAALNTRYAPTGNPAAGNALVTNFANAVTGFNATGGYNFDMDATTEPNYLIGAAYEIEEIGLRVSGTYRFETKHKADTVENVLGTTTNGSVEFVTPRSFNLEAQTGIAEGTLLTASYRWVEYSAVDLVPDFLQSDLVNLDDQERYTLGVARRFSDKLAGSATFIYEPETGDLVSPLGPTNGLKGISLGGRWTDGPLQVSGGINYSWLGDATAEVASRPVTDFSDNHALGIGFSAKLTF</sequence>
<evidence type="ECO:0000256" key="5">
    <source>
        <dbReference type="ARBA" id="ARBA00022729"/>
    </source>
</evidence>
<comment type="similarity">
    <text evidence="2">Belongs to the OmpP1/FadL family.</text>
</comment>
<evidence type="ECO:0000256" key="8">
    <source>
        <dbReference type="SAM" id="SignalP"/>
    </source>
</evidence>
<keyword evidence="4" id="KW-0812">Transmembrane</keyword>
<keyword evidence="7" id="KW-0998">Cell outer membrane</keyword>
<proteinExistence type="inferred from homology"/>
<organism evidence="9 10">
    <name type="scientific">Sagittula stellata (strain ATCC 700073 / DSM 11524 / E-37)</name>
    <dbReference type="NCBI Taxonomy" id="388399"/>
    <lineage>
        <taxon>Bacteria</taxon>
        <taxon>Pseudomonadati</taxon>
        <taxon>Pseudomonadota</taxon>
        <taxon>Alphaproteobacteria</taxon>
        <taxon>Rhodobacterales</taxon>
        <taxon>Roseobacteraceae</taxon>
        <taxon>Sagittula</taxon>
    </lineage>
</organism>
<dbReference type="OrthoDB" id="6679728at2"/>
<gene>
    <name evidence="9" type="ORF">SSE37_06614</name>
</gene>
<dbReference type="PANTHER" id="PTHR35093:SF8">
    <property type="entry name" value="OUTER MEMBRANE PROTEIN NMB0088-RELATED"/>
    <property type="match status" value="1"/>
</dbReference>
<evidence type="ECO:0000256" key="4">
    <source>
        <dbReference type="ARBA" id="ARBA00022692"/>
    </source>
</evidence>
<evidence type="ECO:0000256" key="2">
    <source>
        <dbReference type="ARBA" id="ARBA00008163"/>
    </source>
</evidence>
<feature type="chain" id="PRO_5002655236" evidence="8">
    <location>
        <begin position="21"/>
        <end position="436"/>
    </location>
</feature>
<dbReference type="GO" id="GO:0015483">
    <property type="term" value="F:long-chain fatty acid transporting porin activity"/>
    <property type="evidence" value="ECO:0007669"/>
    <property type="project" value="TreeGrafter"/>
</dbReference>
<evidence type="ECO:0000313" key="9">
    <source>
        <dbReference type="EMBL" id="EBA07288.1"/>
    </source>
</evidence>
<dbReference type="InterPro" id="IPR005017">
    <property type="entry name" value="OMPP1/FadL/TodX"/>
</dbReference>
<dbReference type="PANTHER" id="PTHR35093">
    <property type="entry name" value="OUTER MEMBRANE PROTEIN NMB0088-RELATED"/>
    <property type="match status" value="1"/>
</dbReference>
<comment type="caution">
    <text evidence="9">The sequence shown here is derived from an EMBL/GenBank/DDBJ whole genome shotgun (WGS) entry which is preliminary data.</text>
</comment>
<evidence type="ECO:0000256" key="7">
    <source>
        <dbReference type="ARBA" id="ARBA00023237"/>
    </source>
</evidence>
<dbReference type="GO" id="GO:0009279">
    <property type="term" value="C:cell outer membrane"/>
    <property type="evidence" value="ECO:0007669"/>
    <property type="project" value="UniProtKB-SubCell"/>
</dbReference>
<dbReference type="SUPFAM" id="SSF56935">
    <property type="entry name" value="Porins"/>
    <property type="match status" value="1"/>
</dbReference>
<dbReference type="EMBL" id="AAYA01000010">
    <property type="protein sequence ID" value="EBA07288.1"/>
    <property type="molecule type" value="Genomic_DNA"/>
</dbReference>
<reference evidence="9 10" key="1">
    <citation type="submission" date="2006-06" db="EMBL/GenBank/DDBJ databases">
        <authorList>
            <person name="Moran M.A."/>
            <person name="Ferriera S."/>
            <person name="Johnson J."/>
            <person name="Kravitz S."/>
            <person name="Beeson K."/>
            <person name="Sutton G."/>
            <person name="Rogers Y.-H."/>
            <person name="Friedman R."/>
            <person name="Frazier M."/>
            <person name="Venter J.C."/>
        </authorList>
    </citation>
    <scope>NUCLEOTIDE SEQUENCE [LARGE SCALE GENOMIC DNA]</scope>
    <source>
        <strain evidence="9 10">E-37</strain>
    </source>
</reference>
<dbReference type="Pfam" id="PF03349">
    <property type="entry name" value="Toluene_X"/>
    <property type="match status" value="1"/>
</dbReference>
<keyword evidence="5 8" id="KW-0732">Signal</keyword>
<evidence type="ECO:0000313" key="10">
    <source>
        <dbReference type="Proteomes" id="UP000005713"/>
    </source>
</evidence>
<protein>
    <submittedName>
        <fullName evidence="9">Membrane protein involved in aromatic hydrocarbon degradation</fullName>
    </submittedName>
</protein>
<keyword evidence="6" id="KW-0472">Membrane</keyword>
<evidence type="ECO:0000256" key="6">
    <source>
        <dbReference type="ARBA" id="ARBA00023136"/>
    </source>
</evidence>
<dbReference type="AlphaFoldDB" id="A3K6D8"/>
<accession>A3K6D8</accession>
<keyword evidence="3" id="KW-1134">Transmembrane beta strand</keyword>